<dbReference type="Pfam" id="PF06418">
    <property type="entry name" value="CTP_synth_N"/>
    <property type="match status" value="1"/>
</dbReference>
<keyword evidence="15" id="KW-1185">Reference proteome</keyword>
<evidence type="ECO:0000256" key="2">
    <source>
        <dbReference type="ARBA" id="ARBA00007533"/>
    </source>
</evidence>
<comment type="activity regulation">
    <text evidence="11">Allosterically activated by GTP, when glutamine is the substrate; GTP has no effect on the reaction when ammonia is the substrate. The allosteric effector GTP functions by stabilizing the protein conformation that binds the tetrahedral intermediate(s) formed during glutamine hydrolysis. Inhibited by the product CTP, via allosteric rather than competitive inhibition.</text>
</comment>
<reference evidence="14 15" key="1">
    <citation type="journal article" date="2010" name="Stand. Genomic Sci.">
        <title>Complete genome sequence of Methanothermus fervidus type strain (V24S).</title>
        <authorList>
            <person name="Anderson I."/>
            <person name="Djao O.D."/>
            <person name="Misra M."/>
            <person name="Chertkov O."/>
            <person name="Nolan M."/>
            <person name="Lucas S."/>
            <person name="Lapidus A."/>
            <person name="Del Rio T.G."/>
            <person name="Tice H."/>
            <person name="Cheng J.F."/>
            <person name="Tapia R."/>
            <person name="Han C."/>
            <person name="Goodwin L."/>
            <person name="Pitluck S."/>
            <person name="Liolios K."/>
            <person name="Ivanova N."/>
            <person name="Mavromatis K."/>
            <person name="Mikhailova N."/>
            <person name="Pati A."/>
            <person name="Brambilla E."/>
            <person name="Chen A."/>
            <person name="Palaniappan K."/>
            <person name="Land M."/>
            <person name="Hauser L."/>
            <person name="Chang Y.J."/>
            <person name="Jeffries C.D."/>
            <person name="Sikorski J."/>
            <person name="Spring S."/>
            <person name="Rohde M."/>
            <person name="Eichinger K."/>
            <person name="Huber H."/>
            <person name="Wirth R."/>
            <person name="Goker M."/>
            <person name="Detter J.C."/>
            <person name="Woyke T."/>
            <person name="Bristow J."/>
            <person name="Eisen J.A."/>
            <person name="Markowitz V."/>
            <person name="Hugenholtz P."/>
            <person name="Klenk H.P."/>
            <person name="Kyrpides N.C."/>
        </authorList>
    </citation>
    <scope>NUCLEOTIDE SEQUENCE [LARGE SCALE GENOMIC DNA]</scope>
    <source>
        <strain evidence="15">ATCC 43054 / DSM 2088 / JCM 10308 / V24 S</strain>
    </source>
</reference>
<dbReference type="GO" id="GO:0019856">
    <property type="term" value="P:pyrimidine nucleobase biosynthetic process"/>
    <property type="evidence" value="ECO:0007669"/>
    <property type="project" value="TreeGrafter"/>
</dbReference>
<dbReference type="OrthoDB" id="52769at2157"/>
<feature type="active site" description="Nucleophile; for glutamine hydrolysis" evidence="11">
    <location>
        <position position="379"/>
    </location>
</feature>
<evidence type="ECO:0000256" key="5">
    <source>
        <dbReference type="ARBA" id="ARBA00022741"/>
    </source>
</evidence>
<dbReference type="STRING" id="523846.Mfer_0423"/>
<dbReference type="MEROPS" id="C26.964"/>
<evidence type="ECO:0000256" key="8">
    <source>
        <dbReference type="ARBA" id="ARBA00022962"/>
    </source>
</evidence>
<dbReference type="CDD" id="cd03113">
    <property type="entry name" value="CTPS_N"/>
    <property type="match status" value="1"/>
</dbReference>
<dbReference type="InterPro" id="IPR017926">
    <property type="entry name" value="GATASE"/>
</dbReference>
<dbReference type="Pfam" id="PF00117">
    <property type="entry name" value="GATase"/>
    <property type="match status" value="1"/>
</dbReference>
<dbReference type="FunFam" id="3.40.50.880:FF:000002">
    <property type="entry name" value="CTP synthase"/>
    <property type="match status" value="1"/>
</dbReference>
<dbReference type="HOGENOM" id="CLU_011675_5_0_2"/>
<dbReference type="GO" id="GO:0097268">
    <property type="term" value="C:cytoophidium"/>
    <property type="evidence" value="ECO:0007669"/>
    <property type="project" value="UniProtKB-ARBA"/>
</dbReference>
<evidence type="ECO:0000259" key="13">
    <source>
        <dbReference type="Pfam" id="PF06418"/>
    </source>
</evidence>
<dbReference type="Gene3D" id="3.40.50.300">
    <property type="entry name" value="P-loop containing nucleotide triphosphate hydrolases"/>
    <property type="match status" value="1"/>
</dbReference>
<dbReference type="PANTHER" id="PTHR11550">
    <property type="entry name" value="CTP SYNTHASE"/>
    <property type="match status" value="1"/>
</dbReference>
<feature type="domain" description="Glutamine amidotransferase" evidence="12">
    <location>
        <begin position="304"/>
        <end position="523"/>
    </location>
</feature>
<evidence type="ECO:0000313" key="15">
    <source>
        <dbReference type="Proteomes" id="UP000002315"/>
    </source>
</evidence>
<dbReference type="GO" id="GO:0005829">
    <property type="term" value="C:cytosol"/>
    <property type="evidence" value="ECO:0007669"/>
    <property type="project" value="TreeGrafter"/>
</dbReference>
<comment type="subunit">
    <text evidence="11">Homotetramer.</text>
</comment>
<protein>
    <recommendedName>
        <fullName evidence="11">CTP synthase</fullName>
        <ecNumber evidence="11">6.3.4.2</ecNumber>
    </recommendedName>
    <alternativeName>
        <fullName evidence="11">Cytidine 5'-triphosphate synthase</fullName>
    </alternativeName>
    <alternativeName>
        <fullName evidence="11">Cytidine triphosphate synthetase</fullName>
        <shortName evidence="11">CTP synthetase</shortName>
        <shortName evidence="11">CTPS</shortName>
    </alternativeName>
    <alternativeName>
        <fullName evidence="11">UTP--ammonia ligase</fullName>
    </alternativeName>
</protein>
<feature type="binding site" evidence="11">
    <location>
        <begin position="14"/>
        <end position="19"/>
    </location>
    <ligand>
        <name>ATP</name>
        <dbReference type="ChEBI" id="CHEBI:30616"/>
    </ligand>
</feature>
<feature type="binding site" evidence="11">
    <location>
        <position position="224"/>
    </location>
    <ligand>
        <name>CTP</name>
        <dbReference type="ChEBI" id="CHEBI:37563"/>
        <note>allosteric inhibitor</note>
    </ligand>
</feature>
<keyword evidence="8 11" id="KW-0315">Glutamine amidotransferase</keyword>
<feature type="binding site" evidence="11">
    <location>
        <begin position="148"/>
        <end position="150"/>
    </location>
    <ligand>
        <name>CTP</name>
        <dbReference type="ChEBI" id="CHEBI:37563"/>
        <note>allosteric inhibitor</note>
    </ligand>
</feature>
<comment type="miscellaneous">
    <text evidence="11">CTPSs have evolved a hybrid strategy for distinguishing between UTP and CTP. The overlapping regions of the product feedback inhibitory and substrate sites recognize a common feature in both compounds, the triphosphate moiety. To differentiate isosteric substrate and product pyrimidine rings, an additional pocket far from the expected kinase/ligase catalytic site, specifically recognizes the cytosine and ribose portions of the product inhibitor.</text>
</comment>
<dbReference type="CDD" id="cd01746">
    <property type="entry name" value="GATase1_CTP_Synthase"/>
    <property type="match status" value="1"/>
</dbReference>
<comment type="similarity">
    <text evidence="2 11">Belongs to the CTP synthase family.</text>
</comment>
<dbReference type="GO" id="GO:0046872">
    <property type="term" value="F:metal ion binding"/>
    <property type="evidence" value="ECO:0007669"/>
    <property type="project" value="UniProtKB-KW"/>
</dbReference>
<dbReference type="PANTHER" id="PTHR11550:SF0">
    <property type="entry name" value="CTP SYNTHASE-RELATED"/>
    <property type="match status" value="1"/>
</dbReference>
<feature type="binding site" evidence="11">
    <location>
        <position position="13"/>
    </location>
    <ligand>
        <name>CTP</name>
        <dbReference type="ChEBI" id="CHEBI:37563"/>
        <note>allosteric inhibitor</note>
    </ligand>
</feature>
<comment type="catalytic activity">
    <reaction evidence="11">
        <text>UTP + NH4(+) + ATP = CTP + ADP + phosphate + 2 H(+)</text>
        <dbReference type="Rhea" id="RHEA:16597"/>
        <dbReference type="ChEBI" id="CHEBI:15378"/>
        <dbReference type="ChEBI" id="CHEBI:28938"/>
        <dbReference type="ChEBI" id="CHEBI:30616"/>
        <dbReference type="ChEBI" id="CHEBI:37563"/>
        <dbReference type="ChEBI" id="CHEBI:43474"/>
        <dbReference type="ChEBI" id="CHEBI:46398"/>
        <dbReference type="ChEBI" id="CHEBI:456216"/>
    </reaction>
</comment>
<keyword evidence="7 11" id="KW-0460">Magnesium</keyword>
<dbReference type="InterPro" id="IPR004468">
    <property type="entry name" value="CTP_synthase"/>
</dbReference>
<evidence type="ECO:0000256" key="1">
    <source>
        <dbReference type="ARBA" id="ARBA00005171"/>
    </source>
</evidence>
<dbReference type="InterPro" id="IPR033828">
    <property type="entry name" value="GATase1_CTP_Synthase"/>
</dbReference>
<dbReference type="GO" id="GO:0005524">
    <property type="term" value="F:ATP binding"/>
    <property type="evidence" value="ECO:0007669"/>
    <property type="project" value="UniProtKB-KW"/>
</dbReference>
<feature type="region of interest" description="Amidoligase domain" evidence="11">
    <location>
        <begin position="1"/>
        <end position="267"/>
    </location>
</feature>
<evidence type="ECO:0000256" key="4">
    <source>
        <dbReference type="ARBA" id="ARBA00022723"/>
    </source>
</evidence>
<feature type="binding site" evidence="11">
    <location>
        <begin position="380"/>
        <end position="383"/>
    </location>
    <ligand>
        <name>L-glutamine</name>
        <dbReference type="ChEBI" id="CHEBI:58359"/>
    </ligand>
</feature>
<feature type="binding site" evidence="11">
    <location>
        <position position="54"/>
    </location>
    <ligand>
        <name>L-glutamine</name>
        <dbReference type="ChEBI" id="CHEBI:58359"/>
    </ligand>
</feature>
<dbReference type="GO" id="GO:0003883">
    <property type="term" value="F:CTP synthase activity"/>
    <property type="evidence" value="ECO:0007669"/>
    <property type="project" value="UniProtKB-UniRule"/>
</dbReference>
<dbReference type="Gene3D" id="3.40.50.880">
    <property type="match status" value="1"/>
</dbReference>
<feature type="domain" description="CTP synthase N-terminal" evidence="13">
    <location>
        <begin position="3"/>
        <end position="267"/>
    </location>
</feature>
<dbReference type="EC" id="6.3.4.2" evidence="11"/>
<feature type="binding site" evidence="11">
    <location>
        <position position="71"/>
    </location>
    <ligand>
        <name>Mg(2+)</name>
        <dbReference type="ChEBI" id="CHEBI:18420"/>
    </ligand>
</feature>
<keyword evidence="5 11" id="KW-0547">Nucleotide-binding</keyword>
<dbReference type="EMBL" id="CP002278">
    <property type="protein sequence ID" value="ADP77224.1"/>
    <property type="molecule type" value="Genomic_DNA"/>
</dbReference>
<feature type="binding site" evidence="11">
    <location>
        <position position="242"/>
    </location>
    <ligand>
        <name>ATP</name>
        <dbReference type="ChEBI" id="CHEBI:30616"/>
    </ligand>
</feature>
<dbReference type="GO" id="GO:0044210">
    <property type="term" value="P:'de novo' CTP biosynthetic process"/>
    <property type="evidence" value="ECO:0007669"/>
    <property type="project" value="UniProtKB-UniRule"/>
</dbReference>
<dbReference type="KEGG" id="mfv:Mfer_0423"/>
<evidence type="ECO:0000256" key="7">
    <source>
        <dbReference type="ARBA" id="ARBA00022842"/>
    </source>
</evidence>
<dbReference type="HAMAP" id="MF_01227">
    <property type="entry name" value="PyrG"/>
    <property type="match status" value="1"/>
</dbReference>
<dbReference type="UniPathway" id="UPA00159">
    <property type="reaction ID" value="UER00277"/>
</dbReference>
<accession>E3GY42</accession>
<feature type="binding site" evidence="11">
    <location>
        <position position="71"/>
    </location>
    <ligand>
        <name>ATP</name>
        <dbReference type="ChEBI" id="CHEBI:30616"/>
    </ligand>
</feature>
<evidence type="ECO:0000259" key="12">
    <source>
        <dbReference type="Pfam" id="PF00117"/>
    </source>
</evidence>
<keyword evidence="9 11" id="KW-0665">Pyrimidine biosynthesis</keyword>
<evidence type="ECO:0000256" key="6">
    <source>
        <dbReference type="ARBA" id="ARBA00022840"/>
    </source>
</evidence>
<feature type="binding site" evidence="11">
    <location>
        <position position="141"/>
    </location>
    <ligand>
        <name>Mg(2+)</name>
        <dbReference type="ChEBI" id="CHEBI:18420"/>
    </ligand>
</feature>
<feature type="binding site" evidence="11">
    <location>
        <position position="352"/>
    </location>
    <ligand>
        <name>L-glutamine</name>
        <dbReference type="ChEBI" id="CHEBI:58359"/>
    </ligand>
</feature>
<feature type="binding site" evidence="11">
    <location>
        <position position="13"/>
    </location>
    <ligand>
        <name>UTP</name>
        <dbReference type="ChEBI" id="CHEBI:46398"/>
    </ligand>
</feature>
<dbReference type="FunFam" id="3.40.50.300:FF:000009">
    <property type="entry name" value="CTP synthase"/>
    <property type="match status" value="1"/>
</dbReference>
<feature type="binding site" evidence="11">
    <location>
        <begin position="188"/>
        <end position="193"/>
    </location>
    <ligand>
        <name>UTP</name>
        <dbReference type="ChEBI" id="CHEBI:46398"/>
    </ligand>
</feature>
<dbReference type="InterPro" id="IPR029062">
    <property type="entry name" value="Class_I_gatase-like"/>
</dbReference>
<dbReference type="NCBIfam" id="NF003792">
    <property type="entry name" value="PRK05380.1"/>
    <property type="match status" value="1"/>
</dbReference>
<evidence type="ECO:0000313" key="14">
    <source>
        <dbReference type="EMBL" id="ADP77224.1"/>
    </source>
</evidence>
<dbReference type="PROSITE" id="PS51273">
    <property type="entry name" value="GATASE_TYPE_1"/>
    <property type="match status" value="1"/>
</dbReference>
<name>E3GY42_METFV</name>
<comment type="caution">
    <text evidence="11">Lacks conserved residue(s) required for the propagation of feature annotation.</text>
</comment>
<keyword evidence="6 11" id="KW-0067">ATP-binding</keyword>
<dbReference type="InterPro" id="IPR027417">
    <property type="entry name" value="P-loop_NTPase"/>
</dbReference>
<dbReference type="InterPro" id="IPR017456">
    <property type="entry name" value="CTP_synthase_N"/>
</dbReference>
<dbReference type="SUPFAM" id="SSF52540">
    <property type="entry name" value="P-loop containing nucleoside triphosphate hydrolases"/>
    <property type="match status" value="1"/>
</dbReference>
<dbReference type="Proteomes" id="UP000002315">
    <property type="component" value="Chromosome"/>
</dbReference>
<evidence type="ECO:0000256" key="10">
    <source>
        <dbReference type="ARBA" id="ARBA00047781"/>
    </source>
</evidence>
<feature type="binding site" evidence="11">
    <location>
        <begin position="188"/>
        <end position="193"/>
    </location>
    <ligand>
        <name>CTP</name>
        <dbReference type="ChEBI" id="CHEBI:37563"/>
        <note>allosteric inhibitor</note>
    </ligand>
</feature>
<dbReference type="GO" id="GO:0042802">
    <property type="term" value="F:identical protein binding"/>
    <property type="evidence" value="ECO:0007669"/>
    <property type="project" value="TreeGrafter"/>
</dbReference>
<organism evidence="14 15">
    <name type="scientific">Methanothermus fervidus (strain ATCC 43054 / DSM 2088 / JCM 10308 / V24 S)</name>
    <dbReference type="NCBI Taxonomy" id="523846"/>
    <lineage>
        <taxon>Archaea</taxon>
        <taxon>Methanobacteriati</taxon>
        <taxon>Methanobacteriota</taxon>
        <taxon>Methanomada group</taxon>
        <taxon>Methanobacteria</taxon>
        <taxon>Methanobacteriales</taxon>
        <taxon>Methanothermaceae</taxon>
        <taxon>Methanothermus</taxon>
    </lineage>
</organism>
<keyword evidence="3 11" id="KW-0436">Ligase</keyword>
<comment type="pathway">
    <text evidence="1 11">Pyrimidine metabolism; CTP biosynthesis via de novo pathway; CTP from UDP: step 2/2.</text>
</comment>
<sequence>MVKYIIFTGGVVSSVGKGITLASIGRILRSYGLRVTAIKIDPYLNWDAGTLNPYQHGEVFVTEDGMETDLDIGHYERFLDVNLPGEANITTGKVYLSVIKKEREGKFLGSCVQIIPHVTDEIKRRIRNISERDDNDVALVEVGGTVGDIEGQPFLEALRQLKNEENYENVMFIHVTYVPYLKSAGELKTKPTQHSTKELRSMGINPDMIICRSEIPIDVNTKNKIAHFCDVEPNAVINVPDVSSIYEVPLILNKQNVGEYIINRLNLKPRSPFDMSRWEKIVKMMKVKKPSVTVGIVGKYVELEDSYISIREALRHAAAKVGVNVNIEWISADKDLKKENFENLDSILVPGGFGSRGVEGKLKVIRHAMNNKVPIFGICLGMQCMVIEFARQHGLKNANSTEFDKNTPYPVIDLMEEQKKIRKMGGTMRLGAYPCKIKKGTISYDAYKKDLVYERHRHRYEVNNEYRDILEEEGLVIAGVSPDNFLVEIIELEDHPWFLGCQFHPEFKSRPNRPHPLFVSFIEASLNNKKLRDRDKK</sequence>
<keyword evidence="4 11" id="KW-0479">Metal-binding</keyword>
<comment type="catalytic activity">
    <reaction evidence="10 11">
        <text>UTP + L-glutamine + ATP + H2O = CTP + L-glutamate + ADP + phosphate + 2 H(+)</text>
        <dbReference type="Rhea" id="RHEA:26426"/>
        <dbReference type="ChEBI" id="CHEBI:15377"/>
        <dbReference type="ChEBI" id="CHEBI:15378"/>
        <dbReference type="ChEBI" id="CHEBI:29985"/>
        <dbReference type="ChEBI" id="CHEBI:30616"/>
        <dbReference type="ChEBI" id="CHEBI:37563"/>
        <dbReference type="ChEBI" id="CHEBI:43474"/>
        <dbReference type="ChEBI" id="CHEBI:46398"/>
        <dbReference type="ChEBI" id="CHEBI:58359"/>
        <dbReference type="ChEBI" id="CHEBI:456216"/>
        <dbReference type="EC" id="6.3.4.2"/>
    </reaction>
</comment>
<feature type="active site" evidence="11">
    <location>
        <position position="504"/>
    </location>
</feature>
<gene>
    <name evidence="11" type="primary">pyrG</name>
    <name evidence="14" type="ordered locus">Mfer_0423</name>
</gene>
<feature type="binding site" evidence="11">
    <location>
        <position position="402"/>
    </location>
    <ligand>
        <name>L-glutamine</name>
        <dbReference type="ChEBI" id="CHEBI:58359"/>
    </ligand>
</feature>
<evidence type="ECO:0000256" key="3">
    <source>
        <dbReference type="ARBA" id="ARBA00022598"/>
    </source>
</evidence>
<evidence type="ECO:0000256" key="9">
    <source>
        <dbReference type="ARBA" id="ARBA00022975"/>
    </source>
</evidence>
<comment type="function">
    <text evidence="11">Catalyzes the ATP-dependent amination of UTP to CTP with either L-glutamine or ammonia as the source of nitrogen. Regulates intracellular CTP levels through interactions with the four ribonucleotide triphosphates.</text>
</comment>
<proteinExistence type="inferred from homology"/>
<evidence type="ECO:0000256" key="11">
    <source>
        <dbReference type="HAMAP-Rule" id="MF_01227"/>
    </source>
</evidence>
<comment type="catalytic activity">
    <reaction evidence="11">
        <text>L-glutamine + H2O = L-glutamate + NH4(+)</text>
        <dbReference type="Rhea" id="RHEA:15889"/>
        <dbReference type="ChEBI" id="CHEBI:15377"/>
        <dbReference type="ChEBI" id="CHEBI:28938"/>
        <dbReference type="ChEBI" id="CHEBI:29985"/>
        <dbReference type="ChEBI" id="CHEBI:58359"/>
    </reaction>
</comment>
<feature type="binding site" evidence="11">
    <location>
        <position position="224"/>
    </location>
    <ligand>
        <name>UTP</name>
        <dbReference type="ChEBI" id="CHEBI:46398"/>
    </ligand>
</feature>
<feature type="binding site" evidence="11">
    <location>
        <position position="459"/>
    </location>
    <ligand>
        <name>L-glutamine</name>
        <dbReference type="ChEBI" id="CHEBI:58359"/>
    </ligand>
</feature>
<dbReference type="AlphaFoldDB" id="E3GY42"/>
<dbReference type="SUPFAM" id="SSF52317">
    <property type="entry name" value="Class I glutamine amidotransferase-like"/>
    <property type="match status" value="1"/>
</dbReference>
<feature type="active site" evidence="11">
    <location>
        <position position="506"/>
    </location>
</feature>
<dbReference type="GO" id="GO:0004359">
    <property type="term" value="F:glutaminase activity"/>
    <property type="evidence" value="ECO:0007669"/>
    <property type="project" value="RHEA"/>
</dbReference>
<dbReference type="NCBIfam" id="TIGR00337">
    <property type="entry name" value="PyrG"/>
    <property type="match status" value="1"/>
</dbReference>